<dbReference type="Proteomes" id="UP001162090">
    <property type="component" value="Chromosome 3"/>
</dbReference>
<name>A0AA35JF18_SACUV</name>
<evidence type="ECO:0000313" key="1">
    <source>
        <dbReference type="EMBL" id="CAI4057198.1"/>
    </source>
</evidence>
<gene>
    <name evidence="1" type="primary">SUVC03G0650</name>
    <name evidence="1" type="ORF">SUVC_03G0650</name>
</gene>
<dbReference type="EMBL" id="OX365914">
    <property type="protein sequence ID" value="CAI4057198.1"/>
    <property type="molecule type" value="Genomic_DNA"/>
</dbReference>
<dbReference type="AlphaFoldDB" id="A0AA35JF18"/>
<protein>
    <submittedName>
        <fullName evidence="1">Uncharacterized protein</fullName>
    </submittedName>
</protein>
<organism evidence="1 2">
    <name type="scientific">Saccharomyces uvarum</name>
    <name type="common">Yeast</name>
    <name type="synonym">Saccharomyces bayanus var. uvarum</name>
    <dbReference type="NCBI Taxonomy" id="230603"/>
    <lineage>
        <taxon>Eukaryota</taxon>
        <taxon>Fungi</taxon>
        <taxon>Dikarya</taxon>
        <taxon>Ascomycota</taxon>
        <taxon>Saccharomycotina</taxon>
        <taxon>Saccharomycetes</taxon>
        <taxon>Saccharomycetales</taxon>
        <taxon>Saccharomycetaceae</taxon>
        <taxon>Saccharomyces</taxon>
    </lineage>
</organism>
<proteinExistence type="predicted"/>
<sequence>MQERCMQHDLPQTAMVDSSMTVFGVVEQKYPLLLLLGHSVATGRCSKRAQTQYRACLAAFIRRSSPKGGLVTYCSLLPQKKCDLFRSWASIRASAIRGTAEKQ</sequence>
<accession>A0AA35JF18</accession>
<evidence type="ECO:0000313" key="2">
    <source>
        <dbReference type="Proteomes" id="UP001162090"/>
    </source>
</evidence>
<reference evidence="1" key="1">
    <citation type="submission" date="2022-10" db="EMBL/GenBank/DDBJ databases">
        <authorList>
            <person name="Byrne P K."/>
        </authorList>
    </citation>
    <scope>NUCLEOTIDE SEQUENCE</scope>
    <source>
        <strain evidence="1">CBS7001</strain>
    </source>
</reference>